<evidence type="ECO:0000256" key="10">
    <source>
        <dbReference type="ARBA" id="ARBA00023285"/>
    </source>
</evidence>
<keyword evidence="10" id="KW-0170">Cobalt</keyword>
<dbReference type="GO" id="GO:0009014">
    <property type="term" value="F:succinyl-diaminopimelate desuccinylase activity"/>
    <property type="evidence" value="ECO:0007669"/>
    <property type="project" value="UniProtKB-EC"/>
</dbReference>
<dbReference type="InterPro" id="IPR010182">
    <property type="entry name" value="ArgE/DapE"/>
</dbReference>
<dbReference type="SUPFAM" id="SSF55031">
    <property type="entry name" value="Bacterial exopeptidase dimerisation domain"/>
    <property type="match status" value="1"/>
</dbReference>
<evidence type="ECO:0000256" key="9">
    <source>
        <dbReference type="ARBA" id="ARBA00022833"/>
    </source>
</evidence>
<comment type="pathway">
    <text evidence="3">Amino-acid biosynthesis; L-lysine biosynthesis via DAP pathway; LL-2,6-diaminopimelate from (S)-tetrahydrodipicolinate (succinylase route): step 3/3.</text>
</comment>
<sequence>MTNWQGEIQSWLTEHKYEIVRLLQRFVQEASVQRDEKYVQAIVIEKLRQLQLTIDIWEPDIKELRKNEAFVSTRTNFQDSPNVVGTLKGRGGGKSILLNGHIDVVPAGDLAHWRDEPYSGMVRDGNVYGRGSTDMKGGNVALLFAIQALQELGILLKGDVIFQSVIEEESGGAGTLACVLRGYKADGAIIPEPTSMKIFSKQQGSMWFRLTIHGRSAHGGTRYEGVSAIEKAMLLIEHLQQLEKNRNARIVDPLYKNTPIPVPINIGTIKGGSWPSSVADEVIIEGRIGVAPHEKMKDVKEEVEEWLKKISVQDSWFDFHPVDLEWFGAHWLPNELDTQHPLISSLSQSYERAMGHPPTIEASPWGTDGGILSQVGKIPTVVFGPGVTEVAHFPNEYISIESVIKATEIIALTIIDWCEIAD</sequence>
<dbReference type="Pfam" id="PF01546">
    <property type="entry name" value="Peptidase_M20"/>
    <property type="match status" value="1"/>
</dbReference>
<dbReference type="NCBIfam" id="NF005373">
    <property type="entry name" value="PRK06915.1"/>
    <property type="match status" value="1"/>
</dbReference>
<dbReference type="AlphaFoldDB" id="A0A0V8JPU6"/>
<comment type="catalytic activity">
    <reaction evidence="11">
        <text>N-succinyl-(2S,6S)-2,6-diaminopimelate + H2O = (2S,6S)-2,6-diaminopimelate + succinate</text>
        <dbReference type="Rhea" id="RHEA:22608"/>
        <dbReference type="ChEBI" id="CHEBI:15377"/>
        <dbReference type="ChEBI" id="CHEBI:30031"/>
        <dbReference type="ChEBI" id="CHEBI:57609"/>
        <dbReference type="ChEBI" id="CHEBI:58087"/>
        <dbReference type="EC" id="3.5.1.18"/>
    </reaction>
</comment>
<evidence type="ECO:0000256" key="7">
    <source>
        <dbReference type="ARBA" id="ARBA00022723"/>
    </source>
</evidence>
<dbReference type="Proteomes" id="UP000053681">
    <property type="component" value="Unassembled WGS sequence"/>
</dbReference>
<keyword evidence="9" id="KW-0862">Zinc</keyword>
<dbReference type="PROSITE" id="PS00758">
    <property type="entry name" value="ARGE_DAPE_CPG2_1"/>
    <property type="match status" value="1"/>
</dbReference>
<dbReference type="EMBL" id="LNQP01000012">
    <property type="protein sequence ID" value="KSU89009.1"/>
    <property type="molecule type" value="Genomic_DNA"/>
</dbReference>
<comment type="caution">
    <text evidence="13">The sequence shown here is derived from an EMBL/GenBank/DDBJ whole genome shotgun (WGS) entry which is preliminary data.</text>
</comment>
<dbReference type="GO" id="GO:0046872">
    <property type="term" value="F:metal ion binding"/>
    <property type="evidence" value="ECO:0007669"/>
    <property type="project" value="UniProtKB-KW"/>
</dbReference>
<evidence type="ECO:0000313" key="13">
    <source>
        <dbReference type="EMBL" id="KSU89009.1"/>
    </source>
</evidence>
<name>A0A0V8JPU6_9BACI</name>
<dbReference type="GO" id="GO:0009089">
    <property type="term" value="P:lysine biosynthetic process via diaminopimelate"/>
    <property type="evidence" value="ECO:0007669"/>
    <property type="project" value="UniProtKB-UniPathway"/>
</dbReference>
<evidence type="ECO:0000256" key="3">
    <source>
        <dbReference type="ARBA" id="ARBA00005130"/>
    </source>
</evidence>
<gene>
    <name evidence="13" type="ORF">AS180_04950</name>
</gene>
<evidence type="ECO:0000256" key="1">
    <source>
        <dbReference type="ARBA" id="ARBA00001941"/>
    </source>
</evidence>
<accession>A0A0V8JPU6</accession>
<evidence type="ECO:0000259" key="12">
    <source>
        <dbReference type="Pfam" id="PF07687"/>
    </source>
</evidence>
<dbReference type="PANTHER" id="PTHR43808">
    <property type="entry name" value="ACETYLORNITHINE DEACETYLASE"/>
    <property type="match status" value="1"/>
</dbReference>
<evidence type="ECO:0000256" key="5">
    <source>
        <dbReference type="ARBA" id="ARBA00011921"/>
    </source>
</evidence>
<evidence type="ECO:0000313" key="14">
    <source>
        <dbReference type="Proteomes" id="UP000053681"/>
    </source>
</evidence>
<dbReference type="InterPro" id="IPR001261">
    <property type="entry name" value="ArgE/DapE_CS"/>
</dbReference>
<comment type="cofactor">
    <cofactor evidence="2">
        <name>Zn(2+)</name>
        <dbReference type="ChEBI" id="CHEBI:29105"/>
    </cofactor>
</comment>
<organism evidence="13 14">
    <name type="scientific">Priestia veravalensis</name>
    <dbReference type="NCBI Taxonomy" id="1414648"/>
    <lineage>
        <taxon>Bacteria</taxon>
        <taxon>Bacillati</taxon>
        <taxon>Bacillota</taxon>
        <taxon>Bacilli</taxon>
        <taxon>Bacillales</taxon>
        <taxon>Bacillaceae</taxon>
        <taxon>Priestia</taxon>
    </lineage>
</organism>
<protein>
    <recommendedName>
        <fullName evidence="6">Probable succinyl-diaminopimelate desuccinylase</fullName>
        <ecNumber evidence="5">3.5.1.18</ecNumber>
    </recommendedName>
</protein>
<keyword evidence="8 13" id="KW-0378">Hydrolase</keyword>
<dbReference type="RefSeq" id="WP_025910012.1">
    <property type="nucleotide sequence ID" value="NZ_KQ758632.1"/>
</dbReference>
<evidence type="ECO:0000256" key="11">
    <source>
        <dbReference type="ARBA" id="ARBA00051301"/>
    </source>
</evidence>
<dbReference type="NCBIfam" id="TIGR01910">
    <property type="entry name" value="DapE-ArgE"/>
    <property type="match status" value="1"/>
</dbReference>
<dbReference type="Pfam" id="PF07687">
    <property type="entry name" value="M20_dimer"/>
    <property type="match status" value="1"/>
</dbReference>
<comment type="cofactor">
    <cofactor evidence="1">
        <name>Co(2+)</name>
        <dbReference type="ChEBI" id="CHEBI:48828"/>
    </cofactor>
</comment>
<dbReference type="InterPro" id="IPR050072">
    <property type="entry name" value="Peptidase_M20A"/>
</dbReference>
<dbReference type="SUPFAM" id="SSF53187">
    <property type="entry name" value="Zn-dependent exopeptidases"/>
    <property type="match status" value="1"/>
</dbReference>
<dbReference type="Gene3D" id="3.30.70.360">
    <property type="match status" value="1"/>
</dbReference>
<dbReference type="InterPro" id="IPR036264">
    <property type="entry name" value="Bact_exopeptidase_dim_dom"/>
</dbReference>
<dbReference type="InterPro" id="IPR002933">
    <property type="entry name" value="Peptidase_M20"/>
</dbReference>
<feature type="domain" description="Peptidase M20 dimerisation" evidence="12">
    <location>
        <begin position="202"/>
        <end position="313"/>
    </location>
</feature>
<proteinExistence type="inferred from homology"/>
<comment type="similarity">
    <text evidence="4">Belongs to the peptidase M20A family.</text>
</comment>
<dbReference type="NCBIfam" id="NF005306">
    <property type="entry name" value="PRK06837.1"/>
    <property type="match status" value="1"/>
</dbReference>
<dbReference type="PANTHER" id="PTHR43808:SF25">
    <property type="entry name" value="PEPTIDASE M20 DIMERISATION DOMAIN-CONTAINING PROTEIN"/>
    <property type="match status" value="1"/>
</dbReference>
<evidence type="ECO:0000256" key="2">
    <source>
        <dbReference type="ARBA" id="ARBA00001947"/>
    </source>
</evidence>
<dbReference type="Gene3D" id="3.40.630.10">
    <property type="entry name" value="Zn peptidases"/>
    <property type="match status" value="1"/>
</dbReference>
<reference evidence="13 14" key="1">
    <citation type="submission" date="2015-11" db="EMBL/GenBank/DDBJ databases">
        <title>Bacillus caseinolyticus sp nov.</title>
        <authorList>
            <person name="Dastager S.G."/>
            <person name="Mawlankar R."/>
        </authorList>
    </citation>
    <scope>NUCLEOTIDE SEQUENCE [LARGE SCALE GENOMIC DNA]</scope>
    <source>
        <strain evidence="13 14">SGD-V-76</strain>
    </source>
</reference>
<evidence type="ECO:0000256" key="6">
    <source>
        <dbReference type="ARBA" id="ARBA00016853"/>
    </source>
</evidence>
<evidence type="ECO:0000256" key="4">
    <source>
        <dbReference type="ARBA" id="ARBA00006247"/>
    </source>
</evidence>
<keyword evidence="7" id="KW-0479">Metal-binding</keyword>
<keyword evidence="14" id="KW-1185">Reference proteome</keyword>
<dbReference type="InterPro" id="IPR011650">
    <property type="entry name" value="Peptidase_M20_dimer"/>
</dbReference>
<dbReference type="UniPathway" id="UPA00034">
    <property type="reaction ID" value="UER00021"/>
</dbReference>
<evidence type="ECO:0000256" key="8">
    <source>
        <dbReference type="ARBA" id="ARBA00022801"/>
    </source>
</evidence>
<dbReference type="EC" id="3.5.1.18" evidence="5"/>